<evidence type="ECO:0000313" key="2">
    <source>
        <dbReference type="EMBL" id="KAH7329071.1"/>
    </source>
</evidence>
<name>A0A8K0WYM7_9HYPO</name>
<protein>
    <submittedName>
        <fullName evidence="2">Uncharacterized protein</fullName>
    </submittedName>
</protein>
<feature type="compositionally biased region" description="Polar residues" evidence="1">
    <location>
        <begin position="574"/>
        <end position="592"/>
    </location>
</feature>
<feature type="compositionally biased region" description="Low complexity" evidence="1">
    <location>
        <begin position="126"/>
        <end position="138"/>
    </location>
</feature>
<dbReference type="AlphaFoldDB" id="A0A8K0WYM7"/>
<keyword evidence="3" id="KW-1185">Reference proteome</keyword>
<feature type="compositionally biased region" description="Polar residues" evidence="1">
    <location>
        <begin position="139"/>
        <end position="149"/>
    </location>
</feature>
<sequence length="618" mass="67613">MPTTPEPFACGDAQPPSPPRPPRFRLKKRNASHLHAPTQQFLASVAAADVPIPSIEVPQTPDQDMSDTQYPVIPMLHELGGLTAPSRHAARVFSPPKTPAPAANTIPFLSPKRYPDWSMESTWSSFESSPEYESSRPSTARSTQTSGSIFSRISTTSEDLSVCLSPEFEPIERFGSLRSAHDANRTLKVPAPGPPARSRKAPWTRAMSQHVWATYMMYLQDPKVTPFRVGKSGIPPHGVCLRVAREAKRSWKGSRAQRPDDKSGSTTPTFESAPTFMQWPHTCAVTRAHLRDLCRANASAAARSFQYHANSPTPFGKAASRFRNRRSTPARSPSVFSGFDMAKSLAVSTSDSMQIQGPLAQLTSSQPEPATEPFPLLPETVAGEPAVEPPRLMSPFTAKSYGPSSSNPLSASLRLSPELQRQTQTVGPRRSLASPARLTRSRSNTQKRRERQSAMEPRRPKRPSLVSDMWTDPSAADADATVPFPPVPDFNATTSSAGSDKVVPRANIQELFETRTPPIQTRPHATSFAIPSSSMLPRLGSPFSFRSSSFSFPNRLSSPFGLDADAAARRPFATVQQPTDNAGSSNPKSSLATRLAYIDERLKDLRRRGARRRSESPL</sequence>
<organism evidence="2 3">
    <name type="scientific">Stachybotrys elegans</name>
    <dbReference type="NCBI Taxonomy" id="80388"/>
    <lineage>
        <taxon>Eukaryota</taxon>
        <taxon>Fungi</taxon>
        <taxon>Dikarya</taxon>
        <taxon>Ascomycota</taxon>
        <taxon>Pezizomycotina</taxon>
        <taxon>Sordariomycetes</taxon>
        <taxon>Hypocreomycetidae</taxon>
        <taxon>Hypocreales</taxon>
        <taxon>Stachybotryaceae</taxon>
        <taxon>Stachybotrys</taxon>
    </lineage>
</organism>
<proteinExistence type="predicted"/>
<feature type="region of interest" description="Disordered" evidence="1">
    <location>
        <begin position="309"/>
        <end position="336"/>
    </location>
</feature>
<gene>
    <name evidence="2" type="ORF">B0I35DRAFT_473710</name>
</gene>
<dbReference type="EMBL" id="JAGPNK010000001">
    <property type="protein sequence ID" value="KAH7329071.1"/>
    <property type="molecule type" value="Genomic_DNA"/>
</dbReference>
<comment type="caution">
    <text evidence="2">The sequence shown here is derived from an EMBL/GenBank/DDBJ whole genome shotgun (WGS) entry which is preliminary data.</text>
</comment>
<accession>A0A8K0WYM7</accession>
<dbReference type="Proteomes" id="UP000813444">
    <property type="component" value="Unassembled WGS sequence"/>
</dbReference>
<evidence type="ECO:0000313" key="3">
    <source>
        <dbReference type="Proteomes" id="UP000813444"/>
    </source>
</evidence>
<feature type="region of interest" description="Disordered" evidence="1">
    <location>
        <begin position="360"/>
        <end position="498"/>
    </location>
</feature>
<feature type="region of interest" description="Disordered" evidence="1">
    <location>
        <begin position="126"/>
        <end position="149"/>
    </location>
</feature>
<feature type="region of interest" description="Disordered" evidence="1">
    <location>
        <begin position="569"/>
        <end position="593"/>
    </location>
</feature>
<evidence type="ECO:0000256" key="1">
    <source>
        <dbReference type="SAM" id="MobiDB-lite"/>
    </source>
</evidence>
<feature type="region of interest" description="Disordered" evidence="1">
    <location>
        <begin position="1"/>
        <end position="36"/>
    </location>
</feature>
<feature type="region of interest" description="Disordered" evidence="1">
    <location>
        <begin position="250"/>
        <end position="273"/>
    </location>
</feature>
<reference evidence="2" key="1">
    <citation type="journal article" date="2021" name="Nat. Commun.">
        <title>Genetic determinants of endophytism in the Arabidopsis root mycobiome.</title>
        <authorList>
            <person name="Mesny F."/>
            <person name="Miyauchi S."/>
            <person name="Thiergart T."/>
            <person name="Pickel B."/>
            <person name="Atanasova L."/>
            <person name="Karlsson M."/>
            <person name="Huettel B."/>
            <person name="Barry K.W."/>
            <person name="Haridas S."/>
            <person name="Chen C."/>
            <person name="Bauer D."/>
            <person name="Andreopoulos W."/>
            <person name="Pangilinan J."/>
            <person name="LaButti K."/>
            <person name="Riley R."/>
            <person name="Lipzen A."/>
            <person name="Clum A."/>
            <person name="Drula E."/>
            <person name="Henrissat B."/>
            <person name="Kohler A."/>
            <person name="Grigoriev I.V."/>
            <person name="Martin F.M."/>
            <person name="Hacquard S."/>
        </authorList>
    </citation>
    <scope>NUCLEOTIDE SEQUENCE</scope>
    <source>
        <strain evidence="2">MPI-CAGE-CH-0235</strain>
    </source>
</reference>
<dbReference type="OrthoDB" id="419770at2759"/>
<feature type="compositionally biased region" description="Basic residues" evidence="1">
    <location>
        <begin position="22"/>
        <end position="32"/>
    </location>
</feature>